<reference evidence="1" key="2">
    <citation type="journal article" date="2015" name="Fish Shellfish Immunol.">
        <title>Early steps in the European eel (Anguilla anguilla)-Vibrio vulnificus interaction in the gills: Role of the RtxA13 toxin.</title>
        <authorList>
            <person name="Callol A."/>
            <person name="Pajuelo D."/>
            <person name="Ebbesson L."/>
            <person name="Teles M."/>
            <person name="MacKenzie S."/>
            <person name="Amaro C."/>
        </authorList>
    </citation>
    <scope>NUCLEOTIDE SEQUENCE</scope>
</reference>
<reference evidence="1" key="1">
    <citation type="submission" date="2014-11" db="EMBL/GenBank/DDBJ databases">
        <authorList>
            <person name="Amaro Gonzalez C."/>
        </authorList>
    </citation>
    <scope>NUCLEOTIDE SEQUENCE</scope>
</reference>
<protein>
    <submittedName>
        <fullName evidence="1">Uncharacterized protein</fullName>
    </submittedName>
</protein>
<accession>A0A0E9TFY9</accession>
<dbReference type="EMBL" id="GBXM01056066">
    <property type="protein sequence ID" value="JAH52511.1"/>
    <property type="molecule type" value="Transcribed_RNA"/>
</dbReference>
<evidence type="ECO:0000313" key="1">
    <source>
        <dbReference type="EMBL" id="JAH52511.1"/>
    </source>
</evidence>
<name>A0A0E9TFY9_ANGAN</name>
<proteinExistence type="predicted"/>
<sequence length="12" mass="1484">MCWDQDSSPRQM</sequence>
<organism evidence="1">
    <name type="scientific">Anguilla anguilla</name>
    <name type="common">European freshwater eel</name>
    <name type="synonym">Muraena anguilla</name>
    <dbReference type="NCBI Taxonomy" id="7936"/>
    <lineage>
        <taxon>Eukaryota</taxon>
        <taxon>Metazoa</taxon>
        <taxon>Chordata</taxon>
        <taxon>Craniata</taxon>
        <taxon>Vertebrata</taxon>
        <taxon>Euteleostomi</taxon>
        <taxon>Actinopterygii</taxon>
        <taxon>Neopterygii</taxon>
        <taxon>Teleostei</taxon>
        <taxon>Anguilliformes</taxon>
        <taxon>Anguillidae</taxon>
        <taxon>Anguilla</taxon>
    </lineage>
</organism>